<reference evidence="6 7" key="1">
    <citation type="submission" date="2016-04" db="EMBL/GenBank/DDBJ databases">
        <title>Genome sequence of Methanobrevibacter filiformis DSM 11501.</title>
        <authorList>
            <person name="Poehlein A."/>
            <person name="Seedorf H."/>
            <person name="Daniel R."/>
        </authorList>
    </citation>
    <scope>NUCLEOTIDE SEQUENCE [LARGE SCALE GENOMIC DNA]</scope>
    <source>
        <strain evidence="6 7">DSM 11501</strain>
    </source>
</reference>
<dbReference type="RefSeq" id="WP_066973874.1">
    <property type="nucleotide sequence ID" value="NZ_LWMT01000282.1"/>
</dbReference>
<evidence type="ECO:0000256" key="4">
    <source>
        <dbReference type="ARBA" id="ARBA00022691"/>
    </source>
</evidence>
<gene>
    <name evidence="6" type="primary">dpnA</name>
    <name evidence="6" type="ORF">MBFIL_18340</name>
</gene>
<evidence type="ECO:0000259" key="5">
    <source>
        <dbReference type="Pfam" id="PF01555"/>
    </source>
</evidence>
<dbReference type="InterPro" id="IPR002052">
    <property type="entry name" value="DNA_methylase_N6_adenine_CS"/>
</dbReference>
<keyword evidence="7" id="KW-1185">Reference proteome</keyword>
<dbReference type="PANTHER" id="PTHR13370">
    <property type="entry name" value="RNA METHYLASE-RELATED"/>
    <property type="match status" value="1"/>
</dbReference>
<name>A0A165Z5K6_9EURY</name>
<dbReference type="InterPro" id="IPR029063">
    <property type="entry name" value="SAM-dependent_MTases_sf"/>
</dbReference>
<dbReference type="PRINTS" id="PR00506">
    <property type="entry name" value="D21N6MTFRASE"/>
</dbReference>
<dbReference type="Gene3D" id="3.40.50.150">
    <property type="entry name" value="Vaccinia Virus protein VP39"/>
    <property type="match status" value="1"/>
</dbReference>
<evidence type="ECO:0000256" key="3">
    <source>
        <dbReference type="ARBA" id="ARBA00022679"/>
    </source>
</evidence>
<accession>A0A165Z5K6</accession>
<dbReference type="GO" id="GO:0003677">
    <property type="term" value="F:DNA binding"/>
    <property type="evidence" value="ECO:0007669"/>
    <property type="project" value="InterPro"/>
</dbReference>
<dbReference type="InterPro" id="IPR002295">
    <property type="entry name" value="N4/N6-MTase_EcoPI_Mod-like"/>
</dbReference>
<keyword evidence="2 6" id="KW-0489">Methyltransferase</keyword>
<dbReference type="REBASE" id="159258">
    <property type="entry name" value="M.Mfi11501ORF18340P"/>
</dbReference>
<dbReference type="SUPFAM" id="SSF53335">
    <property type="entry name" value="S-adenosyl-L-methionine-dependent methyltransferases"/>
    <property type="match status" value="1"/>
</dbReference>
<evidence type="ECO:0000313" key="7">
    <source>
        <dbReference type="Proteomes" id="UP000077066"/>
    </source>
</evidence>
<dbReference type="AlphaFoldDB" id="A0A165Z5K6"/>
<dbReference type="GO" id="GO:0032259">
    <property type="term" value="P:methylation"/>
    <property type="evidence" value="ECO:0007669"/>
    <property type="project" value="UniProtKB-KW"/>
</dbReference>
<proteinExistence type="inferred from homology"/>
<dbReference type="EC" id="2.1.1.72" evidence="6"/>
<organism evidence="6 7">
    <name type="scientific">Methanobrevibacter filiformis</name>
    <dbReference type="NCBI Taxonomy" id="55758"/>
    <lineage>
        <taxon>Archaea</taxon>
        <taxon>Methanobacteriati</taxon>
        <taxon>Methanobacteriota</taxon>
        <taxon>Methanomada group</taxon>
        <taxon>Methanobacteria</taxon>
        <taxon>Methanobacteriales</taxon>
        <taxon>Methanobacteriaceae</taxon>
        <taxon>Methanobrevibacter</taxon>
    </lineage>
</organism>
<dbReference type="EMBL" id="LWMT01000282">
    <property type="protein sequence ID" value="KZX10278.1"/>
    <property type="molecule type" value="Genomic_DNA"/>
</dbReference>
<evidence type="ECO:0000256" key="2">
    <source>
        <dbReference type="ARBA" id="ARBA00022603"/>
    </source>
</evidence>
<dbReference type="GO" id="GO:0005737">
    <property type="term" value="C:cytoplasm"/>
    <property type="evidence" value="ECO:0007669"/>
    <property type="project" value="TreeGrafter"/>
</dbReference>
<dbReference type="STRING" id="55758.MBFIL_18340"/>
<dbReference type="PATRIC" id="fig|55758.3.peg.2054"/>
<evidence type="ECO:0000313" key="6">
    <source>
        <dbReference type="EMBL" id="KZX10278.1"/>
    </source>
</evidence>
<keyword evidence="4" id="KW-0949">S-adenosyl-L-methionine</keyword>
<dbReference type="InterPro" id="IPR002941">
    <property type="entry name" value="DNA_methylase_N4/N6"/>
</dbReference>
<dbReference type="Pfam" id="PF01555">
    <property type="entry name" value="N6_N4_Mtase"/>
    <property type="match status" value="1"/>
</dbReference>
<dbReference type="OrthoDB" id="77693at2157"/>
<comment type="caution">
    <text evidence="6">The sequence shown here is derived from an EMBL/GenBank/DDBJ whole genome shotgun (WGS) entry which is preliminary data.</text>
</comment>
<protein>
    <submittedName>
        <fullName evidence="6">Modification methylase DpnIIB</fullName>
        <ecNumber evidence="6">2.1.1.72</ecNumber>
    </submittedName>
</protein>
<evidence type="ECO:0000256" key="1">
    <source>
        <dbReference type="ARBA" id="ARBA00006594"/>
    </source>
</evidence>
<feature type="domain" description="DNA methylase N-4/N-6" evidence="5">
    <location>
        <begin position="21"/>
        <end position="315"/>
    </location>
</feature>
<keyword evidence="3 6" id="KW-0808">Transferase</keyword>
<dbReference type="Proteomes" id="UP000077066">
    <property type="component" value="Unassembled WGS sequence"/>
</dbReference>
<comment type="similarity">
    <text evidence="1">Belongs to the N(4)/N(6)-methyltransferase family.</text>
</comment>
<dbReference type="PANTHER" id="PTHR13370:SF24">
    <property type="entry name" value="TYPE III RESTRICTION-MODIFICATION ENZYME STYLTI MOD SUBUNIT"/>
    <property type="match status" value="1"/>
</dbReference>
<dbReference type="GO" id="GO:0008170">
    <property type="term" value="F:N-methyltransferase activity"/>
    <property type="evidence" value="ECO:0007669"/>
    <property type="project" value="InterPro"/>
</dbReference>
<dbReference type="GO" id="GO:0009007">
    <property type="term" value="F:site-specific DNA-methyltransferase (adenine-specific) activity"/>
    <property type="evidence" value="ECO:0007669"/>
    <property type="project" value="UniProtKB-EC"/>
</dbReference>
<dbReference type="PROSITE" id="PS00092">
    <property type="entry name" value="N6_MTASE"/>
    <property type="match status" value="1"/>
</dbReference>
<sequence>MLTLKALLTESENSPSMRGKIDLIYIDPPFDSKADYRTKVNLQNGDIQQKPTVIEQFAYKDTWKDGTASYLEMMVPRLILMRELLSEKGSIYVHIDWHVGHYLKVIMDDIFGKDNFRNEIIWQSSKTVGRMSREEQKKFDMICDSIFLYAKSSETSITKQRRKIYYNDKEALKKFKFDEQKRLYFKDSPKGNYSEDSIKKLDNEGRIYWTKNGTPRIKTFLEKIKKGKIEYSIEEIKVANLWNDLSDMMHISNNEKTGYTTQKPFDLLERIIKASSNENSIVADFFCGSGTTGAVAEKLGRKWIMSDLGKPACMITRKRLIDQDSNPFLFQSIGDYQKEQYEQSEFSTIRDLSHVVIHLYFDAIPFNENTYTNLGYIKESKTLIYAQLLS</sequence>